<dbReference type="Gene3D" id="1.10.10.10">
    <property type="entry name" value="Winged helix-like DNA-binding domain superfamily/Winged helix DNA-binding domain"/>
    <property type="match status" value="1"/>
</dbReference>
<proteinExistence type="predicted"/>
<geneLocation type="plasmid" evidence="2">
    <name>pRGRH0071</name>
</geneLocation>
<keyword evidence="2" id="KW-0614">Plasmid</keyword>
<dbReference type="InterPro" id="IPR036390">
    <property type="entry name" value="WH_DNA-bd_sf"/>
</dbReference>
<dbReference type="InterPro" id="IPR036388">
    <property type="entry name" value="WH-like_DNA-bd_sf"/>
</dbReference>
<evidence type="ECO:0000313" key="2">
    <source>
        <dbReference type="EMBL" id="CRY93811.1"/>
    </source>
</evidence>
<name>A0A0H5PVP7_9ZZZZ</name>
<dbReference type="Pfam" id="PF05732">
    <property type="entry name" value="RepL"/>
    <property type="match status" value="1"/>
</dbReference>
<protein>
    <recommendedName>
        <fullName evidence="1">Plasmid replication protein RepL domain-containing protein</fullName>
    </recommendedName>
</protein>
<dbReference type="InterPro" id="IPR008813">
    <property type="entry name" value="Plasmid_replication_RepL"/>
</dbReference>
<accession>A0A0H5PVP7</accession>
<feature type="domain" description="Plasmid replication protein RepL" evidence="1">
    <location>
        <begin position="3"/>
        <end position="145"/>
    </location>
</feature>
<dbReference type="EMBL" id="LN852762">
    <property type="protein sequence ID" value="CRY93811.1"/>
    <property type="molecule type" value="Genomic_DNA"/>
</dbReference>
<evidence type="ECO:0000259" key="1">
    <source>
        <dbReference type="Pfam" id="PF05732"/>
    </source>
</evidence>
<reference evidence="2" key="2">
    <citation type="submission" date="2015-07" db="EMBL/GenBank/DDBJ databases">
        <title>Plasmids, circular viruses and viroids from rat gut.</title>
        <authorList>
            <person name="Jorgensen T.J."/>
            <person name="Hansen M.A."/>
            <person name="Xu Z."/>
            <person name="Tabak M.A."/>
            <person name="Sorensen S.J."/>
            <person name="Hansen L.H."/>
        </authorList>
    </citation>
    <scope>NUCLEOTIDE SEQUENCE</scope>
    <source>
        <plasmid evidence="2">pRGRH0071</plasmid>
    </source>
</reference>
<dbReference type="GO" id="GO:0006260">
    <property type="term" value="P:DNA replication"/>
    <property type="evidence" value="ECO:0007669"/>
    <property type="project" value="InterPro"/>
</dbReference>
<sequence length="155" mass="17763">MSRKESMKYTGTEIIYRFNKETGEYEEIGNADTFVKPIGRTEPFMITYLAEIINLIDTLGNKKMQVVKYILKNMSKSENTLIITTRELAEKTKVSKPVVLDTLKLLEEANIIQRRTGAIMISPKLVNNKKAKGEAIMMTKYKQFIEDEVACTVEE</sequence>
<organism evidence="2">
    <name type="scientific">uncultured prokaryote</name>
    <dbReference type="NCBI Taxonomy" id="198431"/>
    <lineage>
        <taxon>unclassified sequences</taxon>
        <taxon>environmental samples</taxon>
    </lineage>
</organism>
<dbReference type="AlphaFoldDB" id="A0A0H5PVP7"/>
<dbReference type="GO" id="GO:0006276">
    <property type="term" value="P:plasmid maintenance"/>
    <property type="evidence" value="ECO:0007669"/>
    <property type="project" value="InterPro"/>
</dbReference>
<dbReference type="SUPFAM" id="SSF46785">
    <property type="entry name" value="Winged helix' DNA-binding domain"/>
    <property type="match status" value="1"/>
</dbReference>
<reference evidence="2" key="1">
    <citation type="submission" date="2015-06" db="EMBL/GenBank/DDBJ databases">
        <authorList>
            <person name="Joergensen T."/>
        </authorList>
    </citation>
    <scope>NUCLEOTIDE SEQUENCE</scope>
    <source>
        <plasmid evidence="2">pRGRH0071</plasmid>
    </source>
</reference>